<gene>
    <name evidence="2" type="ORF">JOD01_001039</name>
</gene>
<accession>A0A939BUD8</accession>
<proteinExistence type="predicted"/>
<sequence length="48" mass="5656">MNREQEPTLPDFKELSDRVIAPPPDSPIIRIRTNLDEQQVEEQEKKQP</sequence>
<evidence type="ECO:0000313" key="2">
    <source>
        <dbReference type="EMBL" id="MBM7589441.1"/>
    </source>
</evidence>
<feature type="compositionally biased region" description="Basic and acidic residues" evidence="1">
    <location>
        <begin position="1"/>
        <end position="17"/>
    </location>
</feature>
<feature type="region of interest" description="Disordered" evidence="1">
    <location>
        <begin position="1"/>
        <end position="48"/>
    </location>
</feature>
<dbReference type="Proteomes" id="UP000717624">
    <property type="component" value="Unassembled WGS sequence"/>
</dbReference>
<name>A0A939BUD8_9BACL</name>
<evidence type="ECO:0000256" key="1">
    <source>
        <dbReference type="SAM" id="MobiDB-lite"/>
    </source>
</evidence>
<comment type="caution">
    <text evidence="2">The sequence shown here is derived from an EMBL/GenBank/DDBJ whole genome shotgun (WGS) entry which is preliminary data.</text>
</comment>
<dbReference type="AlphaFoldDB" id="A0A939BUD8"/>
<dbReference type="EMBL" id="JAFBEB010000002">
    <property type="protein sequence ID" value="MBM7589441.1"/>
    <property type="molecule type" value="Genomic_DNA"/>
</dbReference>
<dbReference type="RefSeq" id="WP_204517153.1">
    <property type="nucleotide sequence ID" value="NZ_BAABIN010000015.1"/>
</dbReference>
<reference evidence="2" key="1">
    <citation type="submission" date="2021-01" db="EMBL/GenBank/DDBJ databases">
        <title>Genomic Encyclopedia of Type Strains, Phase IV (KMG-IV): sequencing the most valuable type-strain genomes for metagenomic binning, comparative biology and taxonomic classification.</title>
        <authorList>
            <person name="Goeker M."/>
        </authorList>
    </citation>
    <scope>NUCLEOTIDE SEQUENCE</scope>
    <source>
        <strain evidence="2">DSM 25523</strain>
    </source>
</reference>
<evidence type="ECO:0000313" key="3">
    <source>
        <dbReference type="Proteomes" id="UP000717624"/>
    </source>
</evidence>
<organism evidence="2 3">
    <name type="scientific">Brevibacillus fulvus</name>
    <dbReference type="NCBI Taxonomy" id="1125967"/>
    <lineage>
        <taxon>Bacteria</taxon>
        <taxon>Bacillati</taxon>
        <taxon>Bacillota</taxon>
        <taxon>Bacilli</taxon>
        <taxon>Bacillales</taxon>
        <taxon>Paenibacillaceae</taxon>
        <taxon>Brevibacillus</taxon>
    </lineage>
</organism>
<keyword evidence="3" id="KW-1185">Reference proteome</keyword>
<protein>
    <submittedName>
        <fullName evidence="2">Uncharacterized protein</fullName>
    </submittedName>
</protein>